<evidence type="ECO:0000256" key="1">
    <source>
        <dbReference type="SAM" id="Phobius"/>
    </source>
</evidence>
<keyword evidence="1" id="KW-1133">Transmembrane helix</keyword>
<dbReference type="Pfam" id="PF26478">
    <property type="entry name" value="DUF8151"/>
    <property type="match status" value="1"/>
</dbReference>
<sequence>MIEPVLEIAAEFGSAAVRAVGATFAAVAGALVELNGIETLGAGEQTIGLWMAVFGGVLLVAGFVLAREAVGLYRQPAN</sequence>
<dbReference type="EMBL" id="AOMC01000154">
    <property type="protein sequence ID" value="EMA40098.1"/>
    <property type="molecule type" value="Genomic_DNA"/>
</dbReference>
<keyword evidence="4" id="KW-1185">Reference proteome</keyword>
<protein>
    <recommendedName>
        <fullName evidence="2">DUF8151 domain-containing protein</fullName>
    </recommendedName>
</protein>
<evidence type="ECO:0000313" key="4">
    <source>
        <dbReference type="Proteomes" id="UP000011568"/>
    </source>
</evidence>
<dbReference type="AlphaFoldDB" id="M0M3W8"/>
<dbReference type="InterPro" id="IPR058464">
    <property type="entry name" value="DUF8151"/>
</dbReference>
<feature type="transmembrane region" description="Helical" evidence="1">
    <location>
        <begin position="12"/>
        <end position="32"/>
    </location>
</feature>
<dbReference type="PATRIC" id="fig|931277.6.peg.2798"/>
<name>M0M3W8_HALMO</name>
<gene>
    <name evidence="3" type="ORF">C448_14258</name>
</gene>
<reference evidence="3 4" key="1">
    <citation type="journal article" date="2014" name="PLoS Genet.">
        <title>Phylogenetically driven sequencing of extremely halophilic archaea reveals strategies for static and dynamic osmo-response.</title>
        <authorList>
            <person name="Becker E.A."/>
            <person name="Seitzer P.M."/>
            <person name="Tritt A."/>
            <person name="Larsen D."/>
            <person name="Krusor M."/>
            <person name="Yao A.I."/>
            <person name="Wu D."/>
            <person name="Madern D."/>
            <person name="Eisen J.A."/>
            <person name="Darling A.E."/>
            <person name="Facciotti M.T."/>
        </authorList>
    </citation>
    <scope>NUCLEOTIDE SEQUENCE [LARGE SCALE GENOMIC DNA]</scope>
    <source>
        <strain evidence="3 4">DSM 1307</strain>
    </source>
</reference>
<proteinExistence type="predicted"/>
<keyword evidence="1" id="KW-0812">Transmembrane</keyword>
<organism evidence="3 4">
    <name type="scientific">Halococcus morrhuae DSM 1307</name>
    <dbReference type="NCBI Taxonomy" id="931277"/>
    <lineage>
        <taxon>Archaea</taxon>
        <taxon>Methanobacteriati</taxon>
        <taxon>Methanobacteriota</taxon>
        <taxon>Stenosarchaea group</taxon>
        <taxon>Halobacteria</taxon>
        <taxon>Halobacteriales</taxon>
        <taxon>Halococcaceae</taxon>
        <taxon>Halococcus</taxon>
    </lineage>
</organism>
<feature type="domain" description="DUF8151" evidence="2">
    <location>
        <begin position="1"/>
        <end position="70"/>
    </location>
</feature>
<accession>M0M3W8</accession>
<feature type="transmembrane region" description="Helical" evidence="1">
    <location>
        <begin position="47"/>
        <end position="66"/>
    </location>
</feature>
<comment type="caution">
    <text evidence="3">The sequence shown here is derived from an EMBL/GenBank/DDBJ whole genome shotgun (WGS) entry which is preliminary data.</text>
</comment>
<keyword evidence="1" id="KW-0472">Membrane</keyword>
<dbReference type="RefSeq" id="WP_004055731.1">
    <property type="nucleotide sequence ID" value="NZ_AOMC01000154.1"/>
</dbReference>
<evidence type="ECO:0000259" key="2">
    <source>
        <dbReference type="Pfam" id="PF26478"/>
    </source>
</evidence>
<dbReference type="Proteomes" id="UP000011568">
    <property type="component" value="Unassembled WGS sequence"/>
</dbReference>
<evidence type="ECO:0000313" key="3">
    <source>
        <dbReference type="EMBL" id="EMA40098.1"/>
    </source>
</evidence>